<dbReference type="RefSeq" id="WP_045537454.1">
    <property type="nucleotide sequence ID" value="NZ_BAAARB010000029.1"/>
</dbReference>
<evidence type="ECO:0000259" key="1">
    <source>
        <dbReference type="Pfam" id="PF00561"/>
    </source>
</evidence>
<organism evidence="2 3">
    <name type="scientific">Gordonia cholesterolivorans</name>
    <dbReference type="NCBI Taxonomy" id="559625"/>
    <lineage>
        <taxon>Bacteria</taxon>
        <taxon>Bacillati</taxon>
        <taxon>Actinomycetota</taxon>
        <taxon>Actinomycetes</taxon>
        <taxon>Mycobacteriales</taxon>
        <taxon>Gordoniaceae</taxon>
        <taxon>Gordonia</taxon>
    </lineage>
</organism>
<comment type="caution">
    <text evidence="2">The sequence shown here is derived from an EMBL/GenBank/DDBJ whole genome shotgun (WGS) entry which is preliminary data.</text>
</comment>
<reference evidence="3" key="1">
    <citation type="journal article" date="2019" name="Int. J. Syst. Evol. Microbiol.">
        <title>The Global Catalogue of Microorganisms (GCM) 10K type strain sequencing project: providing services to taxonomists for standard genome sequencing and annotation.</title>
        <authorList>
            <consortium name="The Broad Institute Genomics Platform"/>
            <consortium name="The Broad Institute Genome Sequencing Center for Infectious Disease"/>
            <person name="Wu L."/>
            <person name="Ma J."/>
        </authorList>
    </citation>
    <scope>NUCLEOTIDE SEQUENCE [LARGE SCALE GENOMIC DNA]</scope>
    <source>
        <strain evidence="3">JCM 16227</strain>
    </source>
</reference>
<dbReference type="InterPro" id="IPR029058">
    <property type="entry name" value="AB_hydrolase_fold"/>
</dbReference>
<protein>
    <submittedName>
        <fullName evidence="2">Alpha/beta fold hydrolase</fullName>
    </submittedName>
</protein>
<dbReference type="PRINTS" id="PR00111">
    <property type="entry name" value="ABHYDROLASE"/>
</dbReference>
<dbReference type="Proteomes" id="UP001501170">
    <property type="component" value="Unassembled WGS sequence"/>
</dbReference>
<dbReference type="GO" id="GO:0016787">
    <property type="term" value="F:hydrolase activity"/>
    <property type="evidence" value="ECO:0007669"/>
    <property type="project" value="UniProtKB-KW"/>
</dbReference>
<keyword evidence="3" id="KW-1185">Reference proteome</keyword>
<dbReference type="EMBL" id="BAAARB010000029">
    <property type="protein sequence ID" value="GAA2392612.1"/>
    <property type="molecule type" value="Genomic_DNA"/>
</dbReference>
<dbReference type="PANTHER" id="PTHR43194">
    <property type="entry name" value="HYDROLASE ALPHA/BETA FOLD FAMILY"/>
    <property type="match status" value="1"/>
</dbReference>
<dbReference type="InterPro" id="IPR050228">
    <property type="entry name" value="Carboxylesterase_BioH"/>
</dbReference>
<dbReference type="InterPro" id="IPR000073">
    <property type="entry name" value="AB_hydrolase_1"/>
</dbReference>
<gene>
    <name evidence="2" type="ORF">GCM10009855_35540</name>
</gene>
<dbReference type="PANTHER" id="PTHR43194:SF2">
    <property type="entry name" value="PEROXISOMAL MEMBRANE PROTEIN LPX1"/>
    <property type="match status" value="1"/>
</dbReference>
<feature type="domain" description="AB hydrolase-1" evidence="1">
    <location>
        <begin position="36"/>
        <end position="268"/>
    </location>
</feature>
<dbReference type="Gene3D" id="3.40.50.1820">
    <property type="entry name" value="alpha/beta hydrolase"/>
    <property type="match status" value="1"/>
</dbReference>
<dbReference type="Pfam" id="PF00561">
    <property type="entry name" value="Abhydrolase_1"/>
    <property type="match status" value="1"/>
</dbReference>
<proteinExistence type="predicted"/>
<name>A0ABP5V5K4_9ACTN</name>
<evidence type="ECO:0000313" key="3">
    <source>
        <dbReference type="Proteomes" id="UP001501170"/>
    </source>
</evidence>
<accession>A0ABP5V5K4</accession>
<sequence length="289" mass="30809">MTVTVPQSFAVEIGDLTLRGDHWRAIGSGPAAAPALLLHGGGQTRHSWDRTASALVSRGRDVYTIDLRGHGDSDWARDHDYGLEAFVSDLRGVLPTLSGAPVIVGASLGGITGLCTAGEDPSAAAALVLVDIVVNVEQTGIDRIKAFMTDHVDGFASLEEVADAVAAYNPARTRPATLDGLRKNVRRRDDGRWYWHWDPQFIRSGDGDEPRRHTDPERLAEAARNVTVPTLIVRGGKSDVVSDAGVQHMRALIPHAETADVSGAGHMVAGDDNEVFAAAIEGFLDRSGL</sequence>
<dbReference type="SUPFAM" id="SSF53474">
    <property type="entry name" value="alpha/beta-Hydrolases"/>
    <property type="match status" value="1"/>
</dbReference>
<keyword evidence="2" id="KW-0378">Hydrolase</keyword>
<evidence type="ECO:0000313" key="2">
    <source>
        <dbReference type="EMBL" id="GAA2392612.1"/>
    </source>
</evidence>